<reference evidence="1" key="1">
    <citation type="submission" date="2019-03" db="EMBL/GenBank/DDBJ databases">
        <authorList>
            <person name="Mank J."/>
            <person name="Almeida P."/>
        </authorList>
    </citation>
    <scope>NUCLEOTIDE SEQUENCE</scope>
    <source>
        <strain evidence="1">78183</strain>
    </source>
</reference>
<organism evidence="1">
    <name type="scientific">Salix viminalis</name>
    <name type="common">Common osier</name>
    <name type="synonym">Basket willow</name>
    <dbReference type="NCBI Taxonomy" id="40686"/>
    <lineage>
        <taxon>Eukaryota</taxon>
        <taxon>Viridiplantae</taxon>
        <taxon>Streptophyta</taxon>
        <taxon>Embryophyta</taxon>
        <taxon>Tracheophyta</taxon>
        <taxon>Spermatophyta</taxon>
        <taxon>Magnoliopsida</taxon>
        <taxon>eudicotyledons</taxon>
        <taxon>Gunneridae</taxon>
        <taxon>Pentapetalae</taxon>
        <taxon>rosids</taxon>
        <taxon>fabids</taxon>
        <taxon>Malpighiales</taxon>
        <taxon>Salicaceae</taxon>
        <taxon>Saliceae</taxon>
        <taxon>Salix</taxon>
    </lineage>
</organism>
<protein>
    <submittedName>
        <fullName evidence="1">Uncharacterized protein</fullName>
    </submittedName>
</protein>
<evidence type="ECO:0000313" key="1">
    <source>
        <dbReference type="EMBL" id="VFU31937.1"/>
    </source>
</evidence>
<proteinExistence type="predicted"/>
<sequence length="148" mass="16506">MFITRFLHFYSLRSSCAKAPLVTVQAQLGDAHQVLGREKVSLAREESCWGKRGSAQCSILEYEGKLTMLGRLCSPKCRLERVIALLQAMLGGLVIVIRLPNVEGIRNSTMKEEPLINTFAVEEIRKYSTPGENRAGNSNIYGTEYLTP</sequence>
<gene>
    <name evidence="1" type="ORF">SVIM_LOCUS138072</name>
</gene>
<name>A0A6N2L9B4_SALVM</name>
<accession>A0A6N2L9B4</accession>
<dbReference type="EMBL" id="CAADRP010000779">
    <property type="protein sequence ID" value="VFU31937.1"/>
    <property type="molecule type" value="Genomic_DNA"/>
</dbReference>
<dbReference type="AlphaFoldDB" id="A0A6N2L9B4"/>